<proteinExistence type="predicted"/>
<dbReference type="AlphaFoldDB" id="A0A2M7D7W6"/>
<comment type="caution">
    <text evidence="2">The sequence shown here is derived from an EMBL/GenBank/DDBJ whole genome shotgun (WGS) entry which is preliminary data.</text>
</comment>
<dbReference type="InterPro" id="IPR011604">
    <property type="entry name" value="PDDEXK-like_dom_sf"/>
</dbReference>
<feature type="domain" description="PD-(D/E)XK endonuclease-like" evidence="1">
    <location>
        <begin position="9"/>
        <end position="218"/>
    </location>
</feature>
<dbReference type="Proteomes" id="UP000230304">
    <property type="component" value="Unassembled WGS sequence"/>
</dbReference>
<protein>
    <recommendedName>
        <fullName evidence="1">PD-(D/E)XK endonuclease-like domain-containing protein</fullName>
    </recommendedName>
</protein>
<gene>
    <name evidence="2" type="ORF">COS26_01785</name>
</gene>
<dbReference type="InterPro" id="IPR038726">
    <property type="entry name" value="PDDEXK_AddAB-type"/>
</dbReference>
<organism evidence="2 3">
    <name type="scientific">Candidatus Nealsonbacteria bacterium CG02_land_8_20_14_3_00_40_11</name>
    <dbReference type="NCBI Taxonomy" id="1974700"/>
    <lineage>
        <taxon>Bacteria</taxon>
        <taxon>Candidatus Nealsoniibacteriota</taxon>
    </lineage>
</organism>
<evidence type="ECO:0000313" key="3">
    <source>
        <dbReference type="Proteomes" id="UP000230304"/>
    </source>
</evidence>
<name>A0A2M7D7W6_9BACT</name>
<reference evidence="3" key="1">
    <citation type="submission" date="2017-09" db="EMBL/GenBank/DDBJ databases">
        <title>Depth-based differentiation of microbial function through sediment-hosted aquifers and enrichment of novel symbionts in the deep terrestrial subsurface.</title>
        <authorList>
            <person name="Probst A.J."/>
            <person name="Ladd B."/>
            <person name="Jarett J.K."/>
            <person name="Geller-Mcgrath D.E."/>
            <person name="Sieber C.M.K."/>
            <person name="Emerson J.B."/>
            <person name="Anantharaman K."/>
            <person name="Thomas B.C."/>
            <person name="Malmstrom R."/>
            <person name="Stieglmeier M."/>
            <person name="Klingl A."/>
            <person name="Woyke T."/>
            <person name="Ryan C.M."/>
            <person name="Banfield J.F."/>
        </authorList>
    </citation>
    <scope>NUCLEOTIDE SEQUENCE [LARGE SCALE GENOMIC DNA]</scope>
</reference>
<dbReference type="Pfam" id="PF12705">
    <property type="entry name" value="PDDEXK_1"/>
    <property type="match status" value="1"/>
</dbReference>
<sequence>MNNERPIKLSPNSLNLYYECPLCFWLDKRMGIRRPQPYPYALNAAVDVLLKEEFDKYRKKGELHPLLVANNVPAKLFPNQKLLNEWRNNFEGIRYYDAELDATLFGAVDDILEFTEGKLAPLDYKSTGSKVPTIYDRFQLQMDIYTFLLEKQGYKTVRKGCLAFYIVDKENGFDGKLPFRKEIHMIDTDPSYVQGVFKEAVELLRKDAPPAHNPDCQYGHWLKGISQI</sequence>
<dbReference type="EMBL" id="PEUA01000043">
    <property type="protein sequence ID" value="PIV42566.1"/>
    <property type="molecule type" value="Genomic_DNA"/>
</dbReference>
<evidence type="ECO:0000313" key="2">
    <source>
        <dbReference type="EMBL" id="PIV42566.1"/>
    </source>
</evidence>
<evidence type="ECO:0000259" key="1">
    <source>
        <dbReference type="Pfam" id="PF12705"/>
    </source>
</evidence>
<dbReference type="Gene3D" id="3.90.320.10">
    <property type="match status" value="1"/>
</dbReference>
<accession>A0A2M7D7W6</accession>